<evidence type="ECO:0000313" key="1">
    <source>
        <dbReference type="EMBL" id="SDI50323.1"/>
    </source>
</evidence>
<protein>
    <recommendedName>
        <fullName evidence="3">SnoaL-like domain-containing protein</fullName>
    </recommendedName>
</protein>
<evidence type="ECO:0008006" key="3">
    <source>
        <dbReference type="Google" id="ProtNLM"/>
    </source>
</evidence>
<comment type="caution">
    <text evidence="1">The sequence shown here is derived from an EMBL/GenBank/DDBJ whole genome shotgun (WGS) entry which is preliminary data.</text>
</comment>
<evidence type="ECO:0000313" key="2">
    <source>
        <dbReference type="Proteomes" id="UP000198900"/>
    </source>
</evidence>
<dbReference type="AlphaFoldDB" id="A0A7Z7FJD1"/>
<name>A0A7Z7FJD1_9BURK</name>
<keyword evidence="2" id="KW-1185">Reference proteome</keyword>
<dbReference type="Gene3D" id="3.10.450.50">
    <property type="match status" value="2"/>
</dbReference>
<dbReference type="InterPro" id="IPR032710">
    <property type="entry name" value="NTF2-like_dom_sf"/>
</dbReference>
<organism evidence="1 2">
    <name type="scientific">Paraburkholderia steynii</name>
    <dbReference type="NCBI Taxonomy" id="1245441"/>
    <lineage>
        <taxon>Bacteria</taxon>
        <taxon>Pseudomonadati</taxon>
        <taxon>Pseudomonadota</taxon>
        <taxon>Betaproteobacteria</taxon>
        <taxon>Burkholderiales</taxon>
        <taxon>Burkholderiaceae</taxon>
        <taxon>Paraburkholderia</taxon>
    </lineage>
</organism>
<dbReference type="Proteomes" id="UP000198900">
    <property type="component" value="Unassembled WGS sequence"/>
</dbReference>
<reference evidence="1" key="1">
    <citation type="submission" date="2016-10" db="EMBL/GenBank/DDBJ databases">
        <authorList>
            <person name="Varghese N."/>
            <person name="Submissions S."/>
        </authorList>
    </citation>
    <scope>NUCLEOTIDE SEQUENCE [LARGE SCALE GENOMIC DNA]</scope>
    <source>
        <strain evidence="1">YR281</strain>
    </source>
</reference>
<dbReference type="EMBL" id="FNDI01000018">
    <property type="protein sequence ID" value="SDI50323.1"/>
    <property type="molecule type" value="Genomic_DNA"/>
</dbReference>
<dbReference type="RefSeq" id="WP_143036573.1">
    <property type="nucleotide sequence ID" value="NZ_FNDI01000018.1"/>
</dbReference>
<proteinExistence type="predicted"/>
<dbReference type="SUPFAM" id="SSF54427">
    <property type="entry name" value="NTF2-like"/>
    <property type="match status" value="2"/>
</dbReference>
<gene>
    <name evidence="1" type="ORF">SAMN04487926_11844</name>
</gene>
<sequence length="317" mass="34391">MKLNRRQLLVRGISAASASFLTVSGVKASPSVRRGLPGQLDTSGATPELVSFFEGYFAAKTSRNVEKTMSFFSRDMVAYIDATLGWRLAGFNELHKVFSDYMPRWSPSAASYPTRILGDMQSAIVCFTDTPELFGGEIHPFGAVDIRNGKIVRWVDYWDSRGWPNSYGLKKAVLTDLDEKEVRTSASPILVDAVKKLASALSNPDSNAAESLFSLDAVYEDRTLRSQIFGRAAISSYLGRILQASSSPLGTRVRHVVGNASAGGYEWVAGTSDTAITGITAIQLNRTGEIFRLSTVYDGALLGSDTVKSMCSLSVEP</sequence>
<accession>A0A7Z7FJD1</accession>